<dbReference type="EMBL" id="HG735487">
    <property type="protein sequence ID" value="CDJ36013.1"/>
    <property type="molecule type" value="Genomic_DNA"/>
</dbReference>
<reference evidence="2" key="1">
    <citation type="submission" date="2013-10" db="EMBL/GenBank/DDBJ databases">
        <title>Genomic analysis of the causative agents of coccidiosis in chickens.</title>
        <authorList>
            <person name="Reid A.J."/>
            <person name="Blake D."/>
            <person name="Billington K."/>
            <person name="Browne H."/>
            <person name="Dunn M."/>
            <person name="Hung S."/>
            <person name="Kawahara F."/>
            <person name="Miranda-Saavedra D."/>
            <person name="Mourier T."/>
            <person name="Nagra H."/>
            <person name="Otto T.D."/>
            <person name="Rawlings N."/>
            <person name="Sanchez A."/>
            <person name="Sanders M."/>
            <person name="Subramaniam C."/>
            <person name="Tay Y."/>
            <person name="Dear P."/>
            <person name="Doerig C."/>
            <person name="Gruber A."/>
            <person name="Parkinson J."/>
            <person name="Shirley M."/>
            <person name="Wan K.L."/>
            <person name="Berriman M."/>
            <person name="Tomley F."/>
            <person name="Pain A."/>
        </authorList>
    </citation>
    <scope>NUCLEOTIDE SEQUENCE [LARGE SCALE GENOMIC DNA]</scope>
    <source>
        <strain evidence="2">Houghton</strain>
    </source>
</reference>
<evidence type="ECO:0000256" key="1">
    <source>
        <dbReference type="SAM" id="MobiDB-lite"/>
    </source>
</evidence>
<dbReference type="Proteomes" id="UP000030744">
    <property type="component" value="Unassembled WGS sequence"/>
</dbReference>
<reference evidence="2" key="2">
    <citation type="submission" date="2013-10" db="EMBL/GenBank/DDBJ databases">
        <authorList>
            <person name="Aslett M."/>
        </authorList>
    </citation>
    <scope>NUCLEOTIDE SEQUENCE [LARGE SCALE GENOMIC DNA]</scope>
    <source>
        <strain evidence="2">Houghton</strain>
    </source>
</reference>
<dbReference type="AlphaFoldDB" id="U6KKM9"/>
<dbReference type="RefSeq" id="XP_037878302.1">
    <property type="nucleotide sequence ID" value="XM_038022448.1"/>
</dbReference>
<name>U6KKM9_9EIME</name>
<feature type="compositionally biased region" description="Low complexity" evidence="1">
    <location>
        <begin position="61"/>
        <end position="76"/>
    </location>
</feature>
<feature type="region of interest" description="Disordered" evidence="1">
    <location>
        <begin position="37"/>
        <end position="98"/>
    </location>
</feature>
<dbReference type="VEuPathDB" id="ToxoDB:EMH_0055490"/>
<proteinExistence type="predicted"/>
<dbReference type="GeneID" id="60404102"/>
<gene>
    <name evidence="2" type="ORF">EMH_0055490</name>
</gene>
<organism evidence="2 3">
    <name type="scientific">Eimeria mitis</name>
    <dbReference type="NCBI Taxonomy" id="44415"/>
    <lineage>
        <taxon>Eukaryota</taxon>
        <taxon>Sar</taxon>
        <taxon>Alveolata</taxon>
        <taxon>Apicomplexa</taxon>
        <taxon>Conoidasida</taxon>
        <taxon>Coccidia</taxon>
        <taxon>Eucoccidiorida</taxon>
        <taxon>Eimeriorina</taxon>
        <taxon>Eimeriidae</taxon>
        <taxon>Eimeria</taxon>
    </lineage>
</organism>
<evidence type="ECO:0000313" key="2">
    <source>
        <dbReference type="EMBL" id="CDJ36013.1"/>
    </source>
</evidence>
<protein>
    <submittedName>
        <fullName evidence="2">Uncharacterized protein</fullName>
    </submittedName>
</protein>
<keyword evidence="3" id="KW-1185">Reference proteome</keyword>
<sequence length="122" mass="13225">MPLLSYGSFSTIAFCDATSQRHEEIPFHVLYVHTDCSSDSGCPEGGQAPAGMVEPVREQQQRGQQQPQQHPEPLLEQQKHQEQPLKQQQTISSTRGARCPCTGTAAAVGCRGGGLEDVLHGK</sequence>
<accession>U6KKM9</accession>
<evidence type="ECO:0000313" key="3">
    <source>
        <dbReference type="Proteomes" id="UP000030744"/>
    </source>
</evidence>